<feature type="domain" description="HTH gntR-type" evidence="4">
    <location>
        <begin position="3"/>
        <end position="71"/>
    </location>
</feature>
<evidence type="ECO:0000256" key="2">
    <source>
        <dbReference type="ARBA" id="ARBA00023125"/>
    </source>
</evidence>
<dbReference type="InterPro" id="IPR036390">
    <property type="entry name" value="WH_DNA-bd_sf"/>
</dbReference>
<gene>
    <name evidence="5" type="ORF">BTM29_04165</name>
</gene>
<dbReference type="GO" id="GO:0003677">
    <property type="term" value="F:DNA binding"/>
    <property type="evidence" value="ECO:0007669"/>
    <property type="project" value="UniProtKB-KW"/>
</dbReference>
<evidence type="ECO:0000256" key="1">
    <source>
        <dbReference type="ARBA" id="ARBA00023015"/>
    </source>
</evidence>
<proteinExistence type="predicted"/>
<evidence type="ECO:0000313" key="5">
    <source>
        <dbReference type="EMBL" id="APX71797.1"/>
    </source>
</evidence>
<dbReference type="InterPro" id="IPR011711">
    <property type="entry name" value="GntR_C"/>
</dbReference>
<reference evidence="6" key="1">
    <citation type="submission" date="2016-12" db="EMBL/GenBank/DDBJ databases">
        <authorList>
            <person name="Jung M.Y."/>
            <person name="Lee S.H."/>
        </authorList>
    </citation>
    <scope>NUCLEOTIDE SEQUENCE [LARGE SCALE GENOMIC DNA]</scope>
    <source>
        <strain evidence="6">WiKim39</strain>
    </source>
</reference>
<dbReference type="PANTHER" id="PTHR43537:SF5">
    <property type="entry name" value="UXU OPERON TRANSCRIPTIONAL REGULATOR"/>
    <property type="match status" value="1"/>
</dbReference>
<dbReference type="PANTHER" id="PTHR43537">
    <property type="entry name" value="TRANSCRIPTIONAL REGULATOR, GNTR FAMILY"/>
    <property type="match status" value="1"/>
</dbReference>
<dbReference type="Pfam" id="PF07729">
    <property type="entry name" value="FCD"/>
    <property type="match status" value="1"/>
</dbReference>
<dbReference type="OrthoDB" id="369138at2"/>
<dbReference type="InterPro" id="IPR008920">
    <property type="entry name" value="TF_FadR/GntR_C"/>
</dbReference>
<protein>
    <submittedName>
        <fullName evidence="5">GntR family transcriptional regulator</fullName>
    </submittedName>
</protein>
<dbReference type="Pfam" id="PF00392">
    <property type="entry name" value="GntR"/>
    <property type="match status" value="1"/>
</dbReference>
<keyword evidence="6" id="KW-1185">Reference proteome</keyword>
<dbReference type="SUPFAM" id="SSF46785">
    <property type="entry name" value="Winged helix' DNA-binding domain"/>
    <property type="match status" value="1"/>
</dbReference>
<dbReference type="PROSITE" id="PS50949">
    <property type="entry name" value="HTH_GNTR"/>
    <property type="match status" value="1"/>
</dbReference>
<dbReference type="SMART" id="SM00895">
    <property type="entry name" value="FCD"/>
    <property type="match status" value="1"/>
</dbReference>
<dbReference type="CDD" id="cd07377">
    <property type="entry name" value="WHTH_GntR"/>
    <property type="match status" value="1"/>
</dbReference>
<keyword evidence="3" id="KW-0804">Transcription</keyword>
<name>A0A1P8Q1U6_9LACO</name>
<dbReference type="RefSeq" id="WP_076614301.1">
    <property type="nucleotide sequence ID" value="NZ_CP019323.1"/>
</dbReference>
<dbReference type="InterPro" id="IPR036388">
    <property type="entry name" value="WH-like_DNA-bd_sf"/>
</dbReference>
<keyword evidence="1" id="KW-0805">Transcription regulation</keyword>
<accession>A0A1P8Q1U6</accession>
<dbReference type="Proteomes" id="UP000187499">
    <property type="component" value="Chromosome"/>
</dbReference>
<keyword evidence="2" id="KW-0238">DNA-binding</keyword>
<evidence type="ECO:0000256" key="3">
    <source>
        <dbReference type="ARBA" id="ARBA00023163"/>
    </source>
</evidence>
<dbReference type="InterPro" id="IPR000524">
    <property type="entry name" value="Tscrpt_reg_HTH_GntR"/>
</dbReference>
<dbReference type="KEGG" id="lalw:BTM29_04165"/>
<dbReference type="Gene3D" id="1.20.120.530">
    <property type="entry name" value="GntR ligand-binding domain-like"/>
    <property type="match status" value="1"/>
</dbReference>
<dbReference type="EMBL" id="CP019323">
    <property type="protein sequence ID" value="APX71797.1"/>
    <property type="molecule type" value="Genomic_DNA"/>
</dbReference>
<sequence>MAQNLVEQTTDKIIEYIKNNNIQPGEKLPNEYILSTDLDVGRSTFREAIRILISRNILEVRQGSGTYVSDKEGRSTDPFGLTMIRDKTKMISDFYDMRYVLEPEVASLAAIHATDEQINEINLLSKEIEQSFSAGNDDHVELDIKFHSLIAKASDNMAYSYILPIINTSISLFNKNYTDEDAKKFTVKIHREICRAIEERNPLSAHDAMLVHMSNNRIAFKRLIKK</sequence>
<organism evidence="5 6">
    <name type="scientific">Companilactobacillus allii</name>
    <dbReference type="NCBI Taxonomy" id="1847728"/>
    <lineage>
        <taxon>Bacteria</taxon>
        <taxon>Bacillati</taxon>
        <taxon>Bacillota</taxon>
        <taxon>Bacilli</taxon>
        <taxon>Lactobacillales</taxon>
        <taxon>Lactobacillaceae</taxon>
        <taxon>Companilactobacillus</taxon>
    </lineage>
</organism>
<dbReference type="STRING" id="1847728.BTM29_04165"/>
<evidence type="ECO:0000259" key="4">
    <source>
        <dbReference type="PROSITE" id="PS50949"/>
    </source>
</evidence>
<dbReference type="AlphaFoldDB" id="A0A1P8Q1U6"/>
<dbReference type="Gene3D" id="1.10.10.10">
    <property type="entry name" value="Winged helix-like DNA-binding domain superfamily/Winged helix DNA-binding domain"/>
    <property type="match status" value="1"/>
</dbReference>
<dbReference type="SUPFAM" id="SSF48008">
    <property type="entry name" value="GntR ligand-binding domain-like"/>
    <property type="match status" value="1"/>
</dbReference>
<dbReference type="GO" id="GO:0003700">
    <property type="term" value="F:DNA-binding transcription factor activity"/>
    <property type="evidence" value="ECO:0007669"/>
    <property type="project" value="InterPro"/>
</dbReference>
<evidence type="ECO:0000313" key="6">
    <source>
        <dbReference type="Proteomes" id="UP000187499"/>
    </source>
</evidence>
<dbReference type="SMART" id="SM00345">
    <property type="entry name" value="HTH_GNTR"/>
    <property type="match status" value="1"/>
</dbReference>